<dbReference type="NCBIfam" id="TIGR03804">
    <property type="entry name" value="para_beta_helix"/>
    <property type="match status" value="1"/>
</dbReference>
<dbReference type="SMART" id="SM00710">
    <property type="entry name" value="PbH1"/>
    <property type="match status" value="14"/>
</dbReference>
<dbReference type="InterPro" id="IPR039448">
    <property type="entry name" value="Beta_helix"/>
</dbReference>
<accession>A0ABT8VJ78</accession>
<dbReference type="Gene3D" id="2.160.20.10">
    <property type="entry name" value="Single-stranded right-handed beta-helix, Pectin lyase-like"/>
    <property type="match status" value="2"/>
</dbReference>
<dbReference type="InterPro" id="IPR022441">
    <property type="entry name" value="Para_beta_helix_rpt-2"/>
</dbReference>
<dbReference type="InterPro" id="IPR011050">
    <property type="entry name" value="Pectin_lyase_fold/virulence"/>
</dbReference>
<reference evidence="2" key="1">
    <citation type="submission" date="2023-07" db="EMBL/GenBank/DDBJ databases">
        <authorList>
            <person name="Aktuganov G."/>
            <person name="Boyko T."/>
            <person name="Delegan Y."/>
            <person name="Galimzianova N."/>
            <person name="Gilvanova E."/>
            <person name="Korobov V."/>
            <person name="Kuzmina L."/>
            <person name="Melentiev A."/>
            <person name="Milman P."/>
            <person name="Ryabova A."/>
            <person name="Stupak E."/>
            <person name="Yasakov T."/>
            <person name="Zharikova N."/>
            <person name="Zhurenko E."/>
        </authorList>
    </citation>
    <scope>NUCLEOTIDE SEQUENCE</scope>
    <source>
        <strain evidence="2">IB-739</strain>
    </source>
</reference>
<comment type="caution">
    <text evidence="2">The sequence shown here is derived from an EMBL/GenBank/DDBJ whole genome shotgun (WGS) entry which is preliminary data.</text>
</comment>
<name>A0ABT8VJ78_9BACL</name>
<evidence type="ECO:0000313" key="2">
    <source>
        <dbReference type="EMBL" id="MDO3681047.1"/>
    </source>
</evidence>
<protein>
    <submittedName>
        <fullName evidence="2">Right-handed parallel beta-helix repeat-containing protein</fullName>
    </submittedName>
</protein>
<feature type="domain" description="Right handed beta helix" evidence="1">
    <location>
        <begin position="401"/>
        <end position="485"/>
    </location>
</feature>
<sequence length="623" mass="66412">MPTDIYNVMSYNGSGSTQRTSGSIAAGTNTLTVTNVIDFKVNQGIAIYGAGPGGSVLLEAVKSINTTTKVITLYGNANTTVTNAIVEHDDQTAVELAAAAARNAGGGVVYFPKGTYLTHSINFGVYDNVTFRGSSAHASILQSHIGTTMLRIRGSNIVIENLTLQSTRDVADDPDTKDTDESTNILLSFEGNNSNIKIRNNIFTGKTNTTTGLPAATGIEINSKLNSNIEIAGNVFDNLGYGFLVNDQANDLHDVLITNNKFTNISGDAIELNHPIQIPGYDRKPEDAGYNYVISNNIITANLGKGTTAGFGIGIAGATRVCIMGNQISNFRRQGIHLEDYCRYITITGNVVTGTNAAPDPADAIHSGIYSIDSDYVTISNNEVTSCSNYGIHLDYSDGTQTQSSVISNNIVKGCKNGGISYGANVQSDVIISNNIVENNTGSGIVLLGDGRNVKVVDNICRLNSEYGLKLAHARFGLDIRGNSFYDNTAGDINHGGFLHAVPVKSAINVFESAVSATMDPATTKRIVNKVNGMYLGICAEGLLFITAREMGSVSNMDNRMYKLSWDGTSLAVTELKSKQAGNLIIQAPTVNNSYLQINAVSGSSSGKIIWFEMQFEGMIMHM</sequence>
<dbReference type="Pfam" id="PF13229">
    <property type="entry name" value="Beta_helix"/>
    <property type="match status" value="2"/>
</dbReference>
<dbReference type="RefSeq" id="WP_302881062.1">
    <property type="nucleotide sequence ID" value="NZ_JAUMKJ010000053.1"/>
</dbReference>
<dbReference type="EMBL" id="JAUMKJ010000053">
    <property type="protein sequence ID" value="MDO3681047.1"/>
    <property type="molecule type" value="Genomic_DNA"/>
</dbReference>
<dbReference type="InterPro" id="IPR006626">
    <property type="entry name" value="PbH1"/>
</dbReference>
<dbReference type="PANTHER" id="PTHR36453">
    <property type="entry name" value="SECRETED PROTEIN-RELATED"/>
    <property type="match status" value="1"/>
</dbReference>
<proteinExistence type="predicted"/>
<dbReference type="Proteomes" id="UP001168883">
    <property type="component" value="Unassembled WGS sequence"/>
</dbReference>
<feature type="domain" description="Right handed beta helix" evidence="1">
    <location>
        <begin position="254"/>
        <end position="399"/>
    </location>
</feature>
<evidence type="ECO:0000313" key="3">
    <source>
        <dbReference type="Proteomes" id="UP001168883"/>
    </source>
</evidence>
<evidence type="ECO:0000259" key="1">
    <source>
        <dbReference type="Pfam" id="PF13229"/>
    </source>
</evidence>
<dbReference type="SUPFAM" id="SSF51126">
    <property type="entry name" value="Pectin lyase-like"/>
    <property type="match status" value="2"/>
</dbReference>
<organism evidence="2 3">
    <name type="scientific">Paenibacillus ehimensis</name>
    <dbReference type="NCBI Taxonomy" id="79264"/>
    <lineage>
        <taxon>Bacteria</taxon>
        <taxon>Bacillati</taxon>
        <taxon>Bacillota</taxon>
        <taxon>Bacilli</taxon>
        <taxon>Bacillales</taxon>
        <taxon>Paenibacillaceae</taxon>
        <taxon>Paenibacillus</taxon>
    </lineage>
</organism>
<gene>
    <name evidence="2" type="ORF">Q3C12_29005</name>
</gene>
<keyword evidence="3" id="KW-1185">Reference proteome</keyword>
<dbReference type="InterPro" id="IPR012334">
    <property type="entry name" value="Pectin_lyas_fold"/>
</dbReference>
<dbReference type="PANTHER" id="PTHR36453:SF1">
    <property type="entry name" value="RIGHT HANDED BETA HELIX DOMAIN-CONTAINING PROTEIN"/>
    <property type="match status" value="1"/>
</dbReference>